<gene>
    <name evidence="2" type="ORF">PAMC26510_31015</name>
</gene>
<evidence type="ECO:0000256" key="1">
    <source>
        <dbReference type="SAM" id="MobiDB-lite"/>
    </source>
</evidence>
<accession>A0A242MA02</accession>
<organism evidence="2 3">
    <name type="scientific">Caballeronia sordidicola</name>
    <name type="common">Burkholderia sordidicola</name>
    <dbReference type="NCBI Taxonomy" id="196367"/>
    <lineage>
        <taxon>Bacteria</taxon>
        <taxon>Pseudomonadati</taxon>
        <taxon>Pseudomonadota</taxon>
        <taxon>Betaproteobacteria</taxon>
        <taxon>Burkholderiales</taxon>
        <taxon>Burkholderiaceae</taxon>
        <taxon>Caballeronia</taxon>
    </lineage>
</organism>
<protein>
    <submittedName>
        <fullName evidence="2">Type IV pilus biogenesis protein PilN</fullName>
    </submittedName>
</protein>
<reference evidence="2 3" key="1">
    <citation type="submission" date="2017-03" db="EMBL/GenBank/DDBJ databases">
        <title>Genome analysis of strain PAMC 26510.</title>
        <authorList>
            <person name="Oh H.-M."/>
            <person name="Yang J.-A."/>
        </authorList>
    </citation>
    <scope>NUCLEOTIDE SEQUENCE [LARGE SCALE GENOMIC DNA]</scope>
    <source>
        <strain evidence="2 3">PAMC 26510</strain>
    </source>
</reference>
<comment type="caution">
    <text evidence="2">The sequence shown here is derived from an EMBL/GenBank/DDBJ whole genome shotgun (WGS) entry which is preliminary data.</text>
</comment>
<name>A0A242MA02_CABSO</name>
<evidence type="ECO:0000313" key="3">
    <source>
        <dbReference type="Proteomes" id="UP000194546"/>
    </source>
</evidence>
<sequence>MSAAGLHAFNLLPYRPGARRRARNRALALLAGASVAGCGTVGAMAGWEALTRAHLDEQRVALDQALARLSAPLAEHARLAEREALGKRAESAAVPIAEPRARFLGLLDALAQGASQGRVGLQRVTQRVSEVELAASAPDSHTAAAWLKALEDVPGVGAVEVVEMRRRVVSPVKNVRVDRSGAYDFIALVRWADGVGSAKNAKPLKAGKRALSPSASKPGVRSSTR</sequence>
<evidence type="ECO:0000313" key="2">
    <source>
        <dbReference type="EMBL" id="OTP67524.1"/>
    </source>
</evidence>
<feature type="region of interest" description="Disordered" evidence="1">
    <location>
        <begin position="199"/>
        <end position="225"/>
    </location>
</feature>
<dbReference type="RefSeq" id="WP_086383287.1">
    <property type="nucleotide sequence ID" value="NZ_NBTY01000195.1"/>
</dbReference>
<dbReference type="Proteomes" id="UP000194546">
    <property type="component" value="Unassembled WGS sequence"/>
</dbReference>
<dbReference type="EMBL" id="NBTY01000195">
    <property type="protein sequence ID" value="OTP67524.1"/>
    <property type="molecule type" value="Genomic_DNA"/>
</dbReference>
<dbReference type="AlphaFoldDB" id="A0A242MA02"/>
<proteinExistence type="predicted"/>